<protein>
    <submittedName>
        <fullName evidence="1">Gamma-glutamyl kinase</fullName>
    </submittedName>
</protein>
<keyword evidence="2" id="KW-1185">Reference proteome</keyword>
<sequence>MLIFLQKKLVLFATPKTGSTALHTALAGKSDILFKNAPAAKHISPQRYSKTMQPLVEDLAKGTCETLAVIREPLDWLGSWYRYRSRAALSGHQNSTADISYDQFVADYLSDKRPPHAAVGSQANFLSCTPDYLWRYDCMNSLSIFLSLRLEHRFDLQQMNVSPIKTLRLSPNNTAALRDYFKPDLDLYETAISDS</sequence>
<dbReference type="RefSeq" id="WP_284376167.1">
    <property type="nucleotide sequence ID" value="NZ_BSNN01000002.1"/>
</dbReference>
<dbReference type="SUPFAM" id="SSF52540">
    <property type="entry name" value="P-loop containing nucleoside triphosphate hydrolases"/>
    <property type="match status" value="1"/>
</dbReference>
<accession>A0ABQ5VSL0</accession>
<name>A0ABQ5VSL0_9RHOB</name>
<dbReference type="GO" id="GO:0016301">
    <property type="term" value="F:kinase activity"/>
    <property type="evidence" value="ECO:0007669"/>
    <property type="project" value="UniProtKB-KW"/>
</dbReference>
<proteinExistence type="predicted"/>
<evidence type="ECO:0000313" key="1">
    <source>
        <dbReference type="EMBL" id="GLQ34415.1"/>
    </source>
</evidence>
<evidence type="ECO:0000313" key="2">
    <source>
        <dbReference type="Proteomes" id="UP001156694"/>
    </source>
</evidence>
<dbReference type="EMBL" id="BSNN01000002">
    <property type="protein sequence ID" value="GLQ34415.1"/>
    <property type="molecule type" value="Genomic_DNA"/>
</dbReference>
<dbReference type="InterPro" id="IPR027417">
    <property type="entry name" value="P-loop_NTPase"/>
</dbReference>
<gene>
    <name evidence="1" type="ORF">GCM10007939_06980</name>
</gene>
<dbReference type="Proteomes" id="UP001156694">
    <property type="component" value="Unassembled WGS sequence"/>
</dbReference>
<comment type="caution">
    <text evidence="1">The sequence shown here is derived from an EMBL/GenBank/DDBJ whole genome shotgun (WGS) entry which is preliminary data.</text>
</comment>
<keyword evidence="1" id="KW-0808">Transferase</keyword>
<keyword evidence="1" id="KW-0418">Kinase</keyword>
<organism evidence="1 2">
    <name type="scientific">Amylibacter marinus</name>
    <dbReference type="NCBI Taxonomy" id="1475483"/>
    <lineage>
        <taxon>Bacteria</taxon>
        <taxon>Pseudomonadati</taxon>
        <taxon>Pseudomonadota</taxon>
        <taxon>Alphaproteobacteria</taxon>
        <taxon>Rhodobacterales</taxon>
        <taxon>Paracoccaceae</taxon>
        <taxon>Amylibacter</taxon>
    </lineage>
</organism>
<reference evidence="2" key="1">
    <citation type="journal article" date="2019" name="Int. J. Syst. Evol. Microbiol.">
        <title>The Global Catalogue of Microorganisms (GCM) 10K type strain sequencing project: providing services to taxonomists for standard genome sequencing and annotation.</title>
        <authorList>
            <consortium name="The Broad Institute Genomics Platform"/>
            <consortium name="The Broad Institute Genome Sequencing Center for Infectious Disease"/>
            <person name="Wu L."/>
            <person name="Ma J."/>
        </authorList>
    </citation>
    <scope>NUCLEOTIDE SEQUENCE [LARGE SCALE GENOMIC DNA]</scope>
    <source>
        <strain evidence="2">NBRC 110140</strain>
    </source>
</reference>